<dbReference type="Pfam" id="PF01494">
    <property type="entry name" value="FAD_binding_3"/>
    <property type="match status" value="1"/>
</dbReference>
<dbReference type="PANTHER" id="PTHR46496">
    <property type="match status" value="1"/>
</dbReference>
<dbReference type="InterPro" id="IPR002938">
    <property type="entry name" value="FAD-bd"/>
</dbReference>
<keyword evidence="5" id="KW-1133">Transmembrane helix</keyword>
<keyword evidence="8" id="KW-1185">Reference proteome</keyword>
<evidence type="ECO:0000256" key="5">
    <source>
        <dbReference type="SAM" id="Phobius"/>
    </source>
</evidence>
<dbReference type="AlphaFoldDB" id="A0A8J3I2U7"/>
<evidence type="ECO:0000259" key="6">
    <source>
        <dbReference type="Pfam" id="PF01494"/>
    </source>
</evidence>
<keyword evidence="5" id="KW-0472">Membrane</keyword>
<comment type="cofactor">
    <cofactor evidence="1">
        <name>FAD</name>
        <dbReference type="ChEBI" id="CHEBI:57692"/>
    </cofactor>
</comment>
<keyword evidence="4" id="KW-0560">Oxidoreductase</keyword>
<dbReference type="GO" id="GO:0004497">
    <property type="term" value="F:monooxygenase activity"/>
    <property type="evidence" value="ECO:0007669"/>
    <property type="project" value="UniProtKB-KW"/>
</dbReference>
<keyword evidence="5" id="KW-0812">Transmembrane</keyword>
<dbReference type="SUPFAM" id="SSF51905">
    <property type="entry name" value="FAD/NAD(P)-binding domain"/>
    <property type="match status" value="1"/>
</dbReference>
<comment type="caution">
    <text evidence="7">The sequence shown here is derived from an EMBL/GenBank/DDBJ whole genome shotgun (WGS) entry which is preliminary data.</text>
</comment>
<dbReference type="InterPro" id="IPR036188">
    <property type="entry name" value="FAD/NAD-bd_sf"/>
</dbReference>
<evidence type="ECO:0000256" key="4">
    <source>
        <dbReference type="ARBA" id="ARBA00023002"/>
    </source>
</evidence>
<name>A0A8J3I2U7_9CHLR</name>
<proteinExistence type="predicted"/>
<organism evidence="7 8">
    <name type="scientific">Ktedonospora formicarum</name>
    <dbReference type="NCBI Taxonomy" id="2778364"/>
    <lineage>
        <taxon>Bacteria</taxon>
        <taxon>Bacillati</taxon>
        <taxon>Chloroflexota</taxon>
        <taxon>Ktedonobacteria</taxon>
        <taxon>Ktedonobacterales</taxon>
        <taxon>Ktedonobacteraceae</taxon>
        <taxon>Ktedonospora</taxon>
    </lineage>
</organism>
<protein>
    <submittedName>
        <fullName evidence="7">Monooxygenase</fullName>
    </submittedName>
</protein>
<evidence type="ECO:0000256" key="3">
    <source>
        <dbReference type="ARBA" id="ARBA00022827"/>
    </source>
</evidence>
<feature type="transmembrane region" description="Helical" evidence="5">
    <location>
        <begin position="12"/>
        <end position="30"/>
    </location>
</feature>
<evidence type="ECO:0000313" key="8">
    <source>
        <dbReference type="Proteomes" id="UP000612362"/>
    </source>
</evidence>
<dbReference type="Gene3D" id="3.50.50.60">
    <property type="entry name" value="FAD/NAD(P)-binding domain"/>
    <property type="match status" value="1"/>
</dbReference>
<dbReference type="RefSeq" id="WP_220198196.1">
    <property type="nucleotide sequence ID" value="NZ_BNJF01000004.1"/>
</dbReference>
<keyword evidence="3" id="KW-0274">FAD</keyword>
<evidence type="ECO:0000256" key="2">
    <source>
        <dbReference type="ARBA" id="ARBA00022630"/>
    </source>
</evidence>
<dbReference type="PRINTS" id="PR00420">
    <property type="entry name" value="RNGMNOXGNASE"/>
</dbReference>
<gene>
    <name evidence="7" type="ORF">KSX_72450</name>
</gene>
<dbReference type="Proteomes" id="UP000612362">
    <property type="component" value="Unassembled WGS sequence"/>
</dbReference>
<accession>A0A8J3I2U7</accession>
<sequence length="392" mass="43101">MERPQEFSPSTMTALIVGGGIGGLATALAFQRHGIKTLVFERTQQFREVGSGLILAGNAVNALHKIGLADVLHAIAAPLRSSHLRSWRGNVLVDLPMQETMQRFGTSMVAVHRAELQAALVQALGKGSLRTNMQGIGFEQDEQGVRVRFASGEEVQGDLLIGADGLHSVIRSQLVGYASPRYAGYTAWRGVTGFPLDQREAQTTFETWGAGKRFGLIPLSQGRVCWFAVANVPEGEREEETMEKQRVLHLVSSCHEPAWAVVEATDASAILRTDIYDRPPLSSWSQGRVTLVGDAAHPMTPNLGQGACQAIEDAFLLAESLKSSSSIVPALQCYEARRITRANAMVQRSWQQGRIAQWKHPWGVRVRNTVLRKTPSRFFVKQLKWILDNQIG</sequence>
<evidence type="ECO:0000256" key="1">
    <source>
        <dbReference type="ARBA" id="ARBA00001974"/>
    </source>
</evidence>
<dbReference type="GO" id="GO:0071949">
    <property type="term" value="F:FAD binding"/>
    <property type="evidence" value="ECO:0007669"/>
    <property type="project" value="InterPro"/>
</dbReference>
<reference evidence="7" key="1">
    <citation type="submission" date="2020-10" db="EMBL/GenBank/DDBJ databases">
        <title>Taxonomic study of unclassified bacteria belonging to the class Ktedonobacteria.</title>
        <authorList>
            <person name="Yabe S."/>
            <person name="Wang C.M."/>
            <person name="Zheng Y."/>
            <person name="Sakai Y."/>
            <person name="Cavaletti L."/>
            <person name="Monciardini P."/>
            <person name="Donadio S."/>
        </authorList>
    </citation>
    <scope>NUCLEOTIDE SEQUENCE</scope>
    <source>
        <strain evidence="7">SOSP1-1</strain>
    </source>
</reference>
<keyword evidence="7" id="KW-0503">Monooxygenase</keyword>
<dbReference type="PANTHER" id="PTHR46496:SF1">
    <property type="entry name" value="ZEAXANTHIN EPOXIDASE, CHLOROPLASTIC"/>
    <property type="match status" value="1"/>
</dbReference>
<keyword evidence="2" id="KW-0285">Flavoprotein</keyword>
<dbReference type="EMBL" id="BNJF01000004">
    <property type="protein sequence ID" value="GHO49082.1"/>
    <property type="molecule type" value="Genomic_DNA"/>
</dbReference>
<evidence type="ECO:0000313" key="7">
    <source>
        <dbReference type="EMBL" id="GHO49082.1"/>
    </source>
</evidence>
<feature type="domain" description="FAD-binding" evidence="6">
    <location>
        <begin position="13"/>
        <end position="349"/>
    </location>
</feature>